<sequence>MTNGTQTTTPVNFFVLISTKVNKKKFTRIRSLSGEHFFR</sequence>
<keyword evidence="2" id="KW-1185">Reference proteome</keyword>
<gene>
    <name evidence="1" type="ORF">GCM10008933_25980</name>
</gene>
<proteinExistence type="predicted"/>
<comment type="caution">
    <text evidence="1">The sequence shown here is derived from an EMBL/GenBank/DDBJ whole genome shotgun (WGS) entry which is preliminary data.</text>
</comment>
<evidence type="ECO:0000313" key="1">
    <source>
        <dbReference type="EMBL" id="GAA0393944.1"/>
    </source>
</evidence>
<organism evidence="1 2">
    <name type="scientific">Paenibacillus motobuensis</name>
    <dbReference type="NCBI Taxonomy" id="295324"/>
    <lineage>
        <taxon>Bacteria</taxon>
        <taxon>Bacillati</taxon>
        <taxon>Bacillota</taxon>
        <taxon>Bacilli</taxon>
        <taxon>Bacillales</taxon>
        <taxon>Paenibacillaceae</taxon>
        <taxon>Paenibacillus</taxon>
    </lineage>
</organism>
<reference evidence="1 2" key="1">
    <citation type="journal article" date="2019" name="Int. J. Syst. Evol. Microbiol.">
        <title>The Global Catalogue of Microorganisms (GCM) 10K type strain sequencing project: providing services to taxonomists for standard genome sequencing and annotation.</title>
        <authorList>
            <consortium name="The Broad Institute Genomics Platform"/>
            <consortium name="The Broad Institute Genome Sequencing Center for Infectious Disease"/>
            <person name="Wu L."/>
            <person name="Ma J."/>
        </authorList>
    </citation>
    <scope>NUCLEOTIDE SEQUENCE [LARGE SCALE GENOMIC DNA]</scope>
    <source>
        <strain evidence="1 2">JCM 12774</strain>
    </source>
</reference>
<name>A0ABN0YFZ8_9BACL</name>
<evidence type="ECO:0000313" key="2">
    <source>
        <dbReference type="Proteomes" id="UP001500340"/>
    </source>
</evidence>
<dbReference type="Proteomes" id="UP001500340">
    <property type="component" value="Unassembled WGS sequence"/>
</dbReference>
<accession>A0ABN0YFZ8</accession>
<protein>
    <submittedName>
        <fullName evidence="1">Uncharacterized protein</fullName>
    </submittedName>
</protein>
<dbReference type="EMBL" id="BAAACX010000009">
    <property type="protein sequence ID" value="GAA0393944.1"/>
    <property type="molecule type" value="Genomic_DNA"/>
</dbReference>